<proteinExistence type="predicted"/>
<dbReference type="AlphaFoldDB" id="A0A5B8JAF8"/>
<organism evidence="2 3">
    <name type="scientific">Qingshengfaniella alkalisoli</name>
    <dbReference type="NCBI Taxonomy" id="2599296"/>
    <lineage>
        <taxon>Bacteria</taxon>
        <taxon>Pseudomonadati</taxon>
        <taxon>Pseudomonadota</taxon>
        <taxon>Alphaproteobacteria</taxon>
        <taxon>Rhodobacterales</taxon>
        <taxon>Paracoccaceae</taxon>
        <taxon>Qingshengfaniella</taxon>
    </lineage>
</organism>
<protein>
    <submittedName>
        <fullName evidence="2">GNAT family N-acetyltransferase</fullName>
    </submittedName>
</protein>
<accession>A0A5B8JAF8</accession>
<reference evidence="2 3" key="1">
    <citation type="submission" date="2019-07" db="EMBL/GenBank/DDBJ databases">
        <title>Litoreibacter alkalisoli sp. nov., isolated from saline-alkaline soil.</title>
        <authorList>
            <person name="Wang S."/>
            <person name="Xu L."/>
            <person name="Xing Y.-T."/>
            <person name="Sun J.-Q."/>
        </authorList>
    </citation>
    <scope>NUCLEOTIDE SEQUENCE [LARGE SCALE GENOMIC DNA]</scope>
    <source>
        <strain evidence="2 3">LN3S51</strain>
        <plasmid evidence="2 3">unnamed3</plasmid>
    </source>
</reference>
<dbReference type="PANTHER" id="PTHR47237">
    <property type="entry name" value="SLL0310 PROTEIN"/>
    <property type="match status" value="1"/>
</dbReference>
<sequence>MCRNMTLPELVRVLGWARQEGWNPGLDDGEAFFAADPEGYFLAEIEGKAAAAISVVNHDQEHAFLGLYICLPEFRGQGVGHALWRYALSHAGSRSVGLDGVPAQQANYEKSGFNRAGRTIRYKGNRMAALAEDRLAEDADLPRLIEADRRMVGYDRQRFLTSWFRPCGSRQTVVLGTYSYATFRRCHEGIKIGPLHAPSGEEAMALLARCPKSLGDGPLYIDVPDRSPLERLVRSLGYAPVFETARMVKGARPTAKPPAYYSVATLELG</sequence>
<dbReference type="InterPro" id="IPR041496">
    <property type="entry name" value="YitH/HolE_GNAT"/>
</dbReference>
<dbReference type="Pfam" id="PF18014">
    <property type="entry name" value="Acetyltransf_18"/>
    <property type="match status" value="1"/>
</dbReference>
<dbReference type="PANTHER" id="PTHR47237:SF1">
    <property type="entry name" value="SLL0310 PROTEIN"/>
    <property type="match status" value="1"/>
</dbReference>
<dbReference type="SUPFAM" id="SSF55729">
    <property type="entry name" value="Acyl-CoA N-acyltransferases (Nat)"/>
    <property type="match status" value="1"/>
</dbReference>
<evidence type="ECO:0000313" key="3">
    <source>
        <dbReference type="Proteomes" id="UP000318483"/>
    </source>
</evidence>
<name>A0A5B8JAF8_9RHOB</name>
<dbReference type="OrthoDB" id="20916at2"/>
<dbReference type="GO" id="GO:0016747">
    <property type="term" value="F:acyltransferase activity, transferring groups other than amino-acyl groups"/>
    <property type="evidence" value="ECO:0007669"/>
    <property type="project" value="InterPro"/>
</dbReference>
<feature type="domain" description="N-acetyltransferase" evidence="1">
    <location>
        <begin position="1"/>
        <end position="132"/>
    </location>
</feature>
<dbReference type="InterPro" id="IPR016181">
    <property type="entry name" value="Acyl_CoA_acyltransferase"/>
</dbReference>
<dbReference type="Pfam" id="PF00583">
    <property type="entry name" value="Acetyltransf_1"/>
    <property type="match status" value="1"/>
</dbReference>
<gene>
    <name evidence="2" type="ORF">FPZ52_15235</name>
</gene>
<dbReference type="PROSITE" id="PS51186">
    <property type="entry name" value="GNAT"/>
    <property type="match status" value="1"/>
</dbReference>
<geneLocation type="plasmid" evidence="2 3">
    <name>unnamed3</name>
</geneLocation>
<keyword evidence="3" id="KW-1185">Reference proteome</keyword>
<dbReference type="EMBL" id="CP042264">
    <property type="protein sequence ID" value="QDY71287.1"/>
    <property type="molecule type" value="Genomic_DNA"/>
</dbReference>
<evidence type="ECO:0000259" key="1">
    <source>
        <dbReference type="PROSITE" id="PS51186"/>
    </source>
</evidence>
<dbReference type="InterPro" id="IPR000182">
    <property type="entry name" value="GNAT_dom"/>
</dbReference>
<dbReference type="CDD" id="cd04301">
    <property type="entry name" value="NAT_SF"/>
    <property type="match status" value="1"/>
</dbReference>
<dbReference type="InterPro" id="IPR052729">
    <property type="entry name" value="Acyl/Acetyltrans_Enzymes"/>
</dbReference>
<keyword evidence="2" id="KW-0808">Transferase</keyword>
<dbReference type="KEGG" id="lit:FPZ52_15235"/>
<keyword evidence="2" id="KW-0614">Plasmid</keyword>
<dbReference type="Gene3D" id="3.40.630.90">
    <property type="match status" value="1"/>
</dbReference>
<dbReference type="Gene3D" id="3.40.630.30">
    <property type="match status" value="1"/>
</dbReference>
<evidence type="ECO:0000313" key="2">
    <source>
        <dbReference type="EMBL" id="QDY71287.1"/>
    </source>
</evidence>
<dbReference type="Proteomes" id="UP000318483">
    <property type="component" value="Plasmid unnamed3"/>
</dbReference>